<dbReference type="EMBL" id="PGCJ01000017">
    <property type="protein sequence ID" value="PLW56716.1"/>
    <property type="molecule type" value="Genomic_DNA"/>
</dbReference>
<keyword evidence="2" id="KW-1185">Reference proteome</keyword>
<name>A0A2N5W393_9BASI</name>
<protein>
    <submittedName>
        <fullName evidence="1">Uncharacterized protein</fullName>
    </submittedName>
</protein>
<sequence>MATQQQHSHSLDIVAEEAEYQIKLLKFLPPADGLFQSSHSRLQTSPGLAYR</sequence>
<organism evidence="1 2">
    <name type="scientific">Puccinia coronata f. sp. avenae</name>
    <dbReference type="NCBI Taxonomy" id="200324"/>
    <lineage>
        <taxon>Eukaryota</taxon>
        <taxon>Fungi</taxon>
        <taxon>Dikarya</taxon>
        <taxon>Basidiomycota</taxon>
        <taxon>Pucciniomycotina</taxon>
        <taxon>Pucciniomycetes</taxon>
        <taxon>Pucciniales</taxon>
        <taxon>Pucciniaceae</taxon>
        <taxon>Puccinia</taxon>
    </lineage>
</organism>
<evidence type="ECO:0000313" key="2">
    <source>
        <dbReference type="Proteomes" id="UP000235388"/>
    </source>
</evidence>
<evidence type="ECO:0000313" key="1">
    <source>
        <dbReference type="EMBL" id="PLW56716.1"/>
    </source>
</evidence>
<proteinExistence type="predicted"/>
<reference evidence="1 2" key="1">
    <citation type="submission" date="2017-11" db="EMBL/GenBank/DDBJ databases">
        <title>De novo assembly and phasing of dikaryotic genomes from two isolates of Puccinia coronata f. sp. avenae, the causal agent of oat crown rust.</title>
        <authorList>
            <person name="Miller M.E."/>
            <person name="Zhang Y."/>
            <person name="Omidvar V."/>
            <person name="Sperschneider J."/>
            <person name="Schwessinger B."/>
            <person name="Raley C."/>
            <person name="Palmer J.M."/>
            <person name="Garnica D."/>
            <person name="Upadhyaya N."/>
            <person name="Rathjen J."/>
            <person name="Taylor J.M."/>
            <person name="Park R.F."/>
            <person name="Dodds P.N."/>
            <person name="Hirsch C.D."/>
            <person name="Kianian S.F."/>
            <person name="Figueroa M."/>
        </authorList>
    </citation>
    <scope>NUCLEOTIDE SEQUENCE [LARGE SCALE GENOMIC DNA]</scope>
    <source>
        <strain evidence="1">12NC29</strain>
    </source>
</reference>
<dbReference type="Proteomes" id="UP000235388">
    <property type="component" value="Unassembled WGS sequence"/>
</dbReference>
<accession>A0A2N5W393</accession>
<gene>
    <name evidence="1" type="ORF">PCANC_01660</name>
</gene>
<dbReference type="AlphaFoldDB" id="A0A2N5W393"/>
<comment type="caution">
    <text evidence="1">The sequence shown here is derived from an EMBL/GenBank/DDBJ whole genome shotgun (WGS) entry which is preliminary data.</text>
</comment>